<comment type="caution">
    <text evidence="2">The sequence shown here is derived from an EMBL/GenBank/DDBJ whole genome shotgun (WGS) entry which is preliminary data.</text>
</comment>
<organism evidence="2 3">
    <name type="scientific">Patella caerulea</name>
    <name type="common">Rayed Mediterranean limpet</name>
    <dbReference type="NCBI Taxonomy" id="87958"/>
    <lineage>
        <taxon>Eukaryota</taxon>
        <taxon>Metazoa</taxon>
        <taxon>Spiralia</taxon>
        <taxon>Lophotrochozoa</taxon>
        <taxon>Mollusca</taxon>
        <taxon>Gastropoda</taxon>
        <taxon>Patellogastropoda</taxon>
        <taxon>Patelloidea</taxon>
        <taxon>Patellidae</taxon>
        <taxon>Patella</taxon>
    </lineage>
</organism>
<evidence type="ECO:0000313" key="2">
    <source>
        <dbReference type="EMBL" id="KAK6177161.1"/>
    </source>
</evidence>
<reference evidence="2 3" key="1">
    <citation type="submission" date="2024-01" db="EMBL/GenBank/DDBJ databases">
        <title>The genome of the rayed Mediterranean limpet Patella caerulea (Linnaeus, 1758).</title>
        <authorList>
            <person name="Anh-Thu Weber A."/>
            <person name="Halstead-Nussloch G."/>
        </authorList>
    </citation>
    <scope>NUCLEOTIDE SEQUENCE [LARGE SCALE GENOMIC DNA]</scope>
    <source>
        <strain evidence="2">AATW-2023a</strain>
        <tissue evidence="2">Whole specimen</tissue>
    </source>
</reference>
<keyword evidence="3" id="KW-1185">Reference proteome</keyword>
<name>A0AAN8PRW1_PATCE</name>
<dbReference type="AlphaFoldDB" id="A0AAN8PRW1"/>
<evidence type="ECO:0000313" key="3">
    <source>
        <dbReference type="Proteomes" id="UP001347796"/>
    </source>
</evidence>
<proteinExistence type="predicted"/>
<protein>
    <submittedName>
        <fullName evidence="2">Uncharacterized protein</fullName>
    </submittedName>
</protein>
<dbReference type="Proteomes" id="UP001347796">
    <property type="component" value="Unassembled WGS sequence"/>
</dbReference>
<gene>
    <name evidence="2" type="ORF">SNE40_015318</name>
</gene>
<accession>A0AAN8PRW1</accession>
<sequence length="280" mass="32431">MLQEPQSILSNDKDFLGADIIVDNTLIKLRTVPSNPQFGPMMTVCLQSVIDVLERQYSKYFALDITEKLREETASARSHNIDSEEIMGMFSAAQKKSPNATLCFLSSRMRSTKNKTVQYLDSLEEDRREELIRKAVKYGRIQRDRRRKTQKDLCQELVNRQTKKNSSRTLQKERNLRRSSKSPVWQLLKNDFPNLNYACCEKLLADILEGKVVGRKICHVWSEDGSLVVYNGLVRKLYANKMYKVGYWSQAENFDDATDFNVSMFEMASDLLHDDLVFSN</sequence>
<evidence type="ECO:0000256" key="1">
    <source>
        <dbReference type="SAM" id="MobiDB-lite"/>
    </source>
</evidence>
<dbReference type="EMBL" id="JAZGQO010000010">
    <property type="protein sequence ID" value="KAK6177161.1"/>
    <property type="molecule type" value="Genomic_DNA"/>
</dbReference>
<feature type="region of interest" description="Disordered" evidence="1">
    <location>
        <begin position="152"/>
        <end position="177"/>
    </location>
</feature>